<accession>A0A2Z6QL34</accession>
<comment type="caution">
    <text evidence="2">The sequence shown here is derived from an EMBL/GenBank/DDBJ whole genome shotgun (WGS) entry which is preliminary data.</text>
</comment>
<keyword evidence="3" id="KW-1185">Reference proteome</keyword>
<sequence>MYKPGTTNLESESEQELNQRGTRVHDGSDSDSDSGSNSRPEDNSEEQRPNPSKKYLHMSELRKDMRDALRRDLFWNLARLPQEFQLDIEKTFESQKDLVVKTIVPNLMKTLDLYTYPIAECVVYEMIHQRHRYQRDILRNKEKPQDERKRVARQKHSNSRRLEKKRRRSKTIAKLKNLKDPLIEQFKDEELLPIVRDNGYHSPEFSSEDEVDEKNKIVVRNLRWRSSTLRRFLYYVDKNTKSGIKKRERVYRPSEYVEEAAPSDAPDILLRELDF</sequence>
<protein>
    <submittedName>
        <fullName evidence="2">Uncharacterized protein</fullName>
    </submittedName>
</protein>
<feature type="compositionally biased region" description="Basic residues" evidence="1">
    <location>
        <begin position="150"/>
        <end position="170"/>
    </location>
</feature>
<evidence type="ECO:0000313" key="3">
    <source>
        <dbReference type="Proteomes" id="UP000247702"/>
    </source>
</evidence>
<dbReference type="Proteomes" id="UP000247702">
    <property type="component" value="Unassembled WGS sequence"/>
</dbReference>
<feature type="compositionally biased region" description="Basic and acidic residues" evidence="1">
    <location>
        <begin position="39"/>
        <end position="48"/>
    </location>
</feature>
<name>A0A2Z6QL34_9GLOM</name>
<dbReference type="EMBL" id="BEXD01000809">
    <property type="protein sequence ID" value="GBB90335.1"/>
    <property type="molecule type" value="Genomic_DNA"/>
</dbReference>
<feature type="region of interest" description="Disordered" evidence="1">
    <location>
        <begin position="1"/>
        <end position="58"/>
    </location>
</feature>
<evidence type="ECO:0000256" key="1">
    <source>
        <dbReference type="SAM" id="MobiDB-lite"/>
    </source>
</evidence>
<feature type="compositionally biased region" description="Basic and acidic residues" evidence="1">
    <location>
        <begin position="137"/>
        <end position="149"/>
    </location>
</feature>
<dbReference type="AlphaFoldDB" id="A0A2Z6QL34"/>
<reference evidence="2 3" key="1">
    <citation type="submission" date="2017-11" db="EMBL/GenBank/DDBJ databases">
        <title>The genome of Rhizophagus clarus HR1 reveals common genetic basis of auxotrophy among arbuscular mycorrhizal fungi.</title>
        <authorList>
            <person name="Kobayashi Y."/>
        </authorList>
    </citation>
    <scope>NUCLEOTIDE SEQUENCE [LARGE SCALE GENOMIC DNA]</scope>
    <source>
        <strain evidence="2 3">HR1</strain>
    </source>
</reference>
<evidence type="ECO:0000313" key="2">
    <source>
        <dbReference type="EMBL" id="GBB90335.1"/>
    </source>
</evidence>
<feature type="compositionally biased region" description="Polar residues" evidence="1">
    <location>
        <begin position="1"/>
        <end position="21"/>
    </location>
</feature>
<gene>
    <name evidence="2" type="ORF">RclHR1_17260001</name>
</gene>
<proteinExistence type="predicted"/>
<organism evidence="2 3">
    <name type="scientific">Rhizophagus clarus</name>
    <dbReference type="NCBI Taxonomy" id="94130"/>
    <lineage>
        <taxon>Eukaryota</taxon>
        <taxon>Fungi</taxon>
        <taxon>Fungi incertae sedis</taxon>
        <taxon>Mucoromycota</taxon>
        <taxon>Glomeromycotina</taxon>
        <taxon>Glomeromycetes</taxon>
        <taxon>Glomerales</taxon>
        <taxon>Glomeraceae</taxon>
        <taxon>Rhizophagus</taxon>
    </lineage>
</organism>
<feature type="region of interest" description="Disordered" evidence="1">
    <location>
        <begin position="137"/>
        <end position="170"/>
    </location>
</feature>